<dbReference type="EnsemblBacteria" id="ABC23559">
    <property type="protein sequence ID" value="ABC23559"/>
    <property type="gene ID" value="Rru_A2762"/>
</dbReference>
<dbReference type="STRING" id="269796.Rru_A2762"/>
<dbReference type="KEGG" id="rru:Rru_A2762"/>
<dbReference type="EMBL" id="CP000230">
    <property type="protein sequence ID" value="ABC23559.1"/>
    <property type="molecule type" value="Genomic_DNA"/>
</dbReference>
<organism evidence="1 2">
    <name type="scientific">Rhodospirillum rubrum (strain ATCC 11170 / ATH 1.1.1 / DSM 467 / LMG 4362 / NCIMB 8255 / S1)</name>
    <dbReference type="NCBI Taxonomy" id="269796"/>
    <lineage>
        <taxon>Bacteria</taxon>
        <taxon>Pseudomonadati</taxon>
        <taxon>Pseudomonadota</taxon>
        <taxon>Alphaproteobacteria</taxon>
        <taxon>Rhodospirillales</taxon>
        <taxon>Rhodospirillaceae</taxon>
        <taxon>Rhodospirillum</taxon>
    </lineage>
</organism>
<accession>Q2RQN6</accession>
<reference evidence="1 2" key="1">
    <citation type="journal article" date="2011" name="Stand. Genomic Sci.">
        <title>Complete genome sequence of Rhodospirillum rubrum type strain (S1).</title>
        <authorList>
            <person name="Munk A.C."/>
            <person name="Copeland A."/>
            <person name="Lucas S."/>
            <person name="Lapidus A."/>
            <person name="Del Rio T.G."/>
            <person name="Barry K."/>
            <person name="Detter J.C."/>
            <person name="Hammon N."/>
            <person name="Israni S."/>
            <person name="Pitluck S."/>
            <person name="Brettin T."/>
            <person name="Bruce D."/>
            <person name="Han C."/>
            <person name="Tapia R."/>
            <person name="Gilna P."/>
            <person name="Schmutz J."/>
            <person name="Larimer F."/>
            <person name="Land M."/>
            <person name="Kyrpides N.C."/>
            <person name="Mavromatis K."/>
            <person name="Richardson P."/>
            <person name="Rohde M."/>
            <person name="Goker M."/>
            <person name="Klenk H.P."/>
            <person name="Zhang Y."/>
            <person name="Roberts G.P."/>
            <person name="Reslewic S."/>
            <person name="Schwartz D.C."/>
        </authorList>
    </citation>
    <scope>NUCLEOTIDE SEQUENCE [LARGE SCALE GENOMIC DNA]</scope>
    <source>
        <strain evidence="2">ATCC 11170 / ATH 1.1.1 / DSM 467 / LMG 4362 / NCIMB 8255 / S1</strain>
    </source>
</reference>
<sequence length="172" mass="18625">MRGVRPFGAMTGVRPFGAMKGVRPFGALAWRRTALVLAGGILIGWLAGAPLTASLKADEPAFAVAVETIHQRGEAAVAGYQASQGIATGTVFSDLYFDVFEGSGMEMALARRDEALKVDLEAHFSTLIGAAMRGAPRAEVESHWRALEGRLHEVLPLVESREPSWRNWFGFR</sequence>
<dbReference type="eggNOG" id="COG0672">
    <property type="taxonomic scope" value="Bacteria"/>
</dbReference>
<name>Q2RQN6_RHORT</name>
<protein>
    <submittedName>
        <fullName evidence="1">Uncharacterized protein</fullName>
    </submittedName>
</protein>
<evidence type="ECO:0000313" key="1">
    <source>
        <dbReference type="EMBL" id="ABC23559.1"/>
    </source>
</evidence>
<dbReference type="Proteomes" id="UP000001929">
    <property type="component" value="Chromosome"/>
</dbReference>
<proteinExistence type="predicted"/>
<dbReference type="AlphaFoldDB" id="Q2RQN6"/>
<keyword evidence="2" id="KW-1185">Reference proteome</keyword>
<dbReference type="HOGENOM" id="CLU_132661_0_0_5"/>
<gene>
    <name evidence="1" type="ordered locus">Rru_A2762</name>
</gene>
<dbReference type="PATRIC" id="fig|269796.9.peg.2868"/>
<evidence type="ECO:0000313" key="2">
    <source>
        <dbReference type="Proteomes" id="UP000001929"/>
    </source>
</evidence>